<proteinExistence type="predicted"/>
<evidence type="ECO:0000313" key="4">
    <source>
        <dbReference type="Proteomes" id="UP001597097"/>
    </source>
</evidence>
<feature type="domain" description="Pyridoxamine 5'-phosphate oxidase N-terminal" evidence="2">
    <location>
        <begin position="6"/>
        <end position="133"/>
    </location>
</feature>
<dbReference type="InterPro" id="IPR052019">
    <property type="entry name" value="F420H2_bilvrd_red/Heme_oxyg"/>
</dbReference>
<dbReference type="PANTHER" id="PTHR35176">
    <property type="entry name" value="HEME OXYGENASE HI_0854-RELATED"/>
    <property type="match status" value="1"/>
</dbReference>
<organism evidence="3 4">
    <name type="scientific">Nonomuraea guangzhouensis</name>
    <dbReference type="NCBI Taxonomy" id="1291555"/>
    <lineage>
        <taxon>Bacteria</taxon>
        <taxon>Bacillati</taxon>
        <taxon>Actinomycetota</taxon>
        <taxon>Actinomycetes</taxon>
        <taxon>Streptosporangiales</taxon>
        <taxon>Streptosporangiaceae</taxon>
        <taxon>Nonomuraea</taxon>
    </lineage>
</organism>
<dbReference type="GO" id="GO:0016491">
    <property type="term" value="F:oxidoreductase activity"/>
    <property type="evidence" value="ECO:0007669"/>
    <property type="project" value="UniProtKB-KW"/>
</dbReference>
<protein>
    <submittedName>
        <fullName evidence="3">PPOX class F420-dependent oxidoreductase</fullName>
        <ecNumber evidence="3">1.-.-.-</ecNumber>
    </submittedName>
</protein>
<dbReference type="RefSeq" id="WP_219528801.1">
    <property type="nucleotide sequence ID" value="NZ_JAHKRM010000005.1"/>
</dbReference>
<gene>
    <name evidence="3" type="ORF">ACFSJ0_47730</name>
</gene>
<accession>A0ABW4GPM8</accession>
<dbReference type="NCBIfam" id="TIGR03618">
    <property type="entry name" value="Rv1155_F420"/>
    <property type="match status" value="1"/>
</dbReference>
<keyword evidence="4" id="KW-1185">Reference proteome</keyword>
<keyword evidence="1 3" id="KW-0560">Oxidoreductase</keyword>
<name>A0ABW4GPM8_9ACTN</name>
<dbReference type="EMBL" id="JBHUCM010000045">
    <property type="protein sequence ID" value="MFD1544806.1"/>
    <property type="molecule type" value="Genomic_DNA"/>
</dbReference>
<sequence length="141" mass="15197">MHTMSTEEWHAFVNRGAPTGRLATIGADGTPNITPVWFIFDGEDFLFTTGGTTAKARNLRRSPRASLSVADDAPPFAYVEARGDVTLSEDPDELFDVASRAGARYMGADKAEESGRRNAVPGELVVRLHPTKVIAYGGITD</sequence>
<dbReference type="InterPro" id="IPR011576">
    <property type="entry name" value="Pyridox_Oxase_N"/>
</dbReference>
<dbReference type="Proteomes" id="UP001597097">
    <property type="component" value="Unassembled WGS sequence"/>
</dbReference>
<evidence type="ECO:0000256" key="1">
    <source>
        <dbReference type="ARBA" id="ARBA00023002"/>
    </source>
</evidence>
<dbReference type="EC" id="1.-.-.-" evidence="3"/>
<reference evidence="4" key="1">
    <citation type="journal article" date="2019" name="Int. J. Syst. Evol. Microbiol.">
        <title>The Global Catalogue of Microorganisms (GCM) 10K type strain sequencing project: providing services to taxonomists for standard genome sequencing and annotation.</title>
        <authorList>
            <consortium name="The Broad Institute Genomics Platform"/>
            <consortium name="The Broad Institute Genome Sequencing Center for Infectious Disease"/>
            <person name="Wu L."/>
            <person name="Ma J."/>
        </authorList>
    </citation>
    <scope>NUCLEOTIDE SEQUENCE [LARGE SCALE GENOMIC DNA]</scope>
    <source>
        <strain evidence="4">CGMCC 1.15399</strain>
    </source>
</reference>
<evidence type="ECO:0000259" key="2">
    <source>
        <dbReference type="Pfam" id="PF01243"/>
    </source>
</evidence>
<dbReference type="Pfam" id="PF01243">
    <property type="entry name" value="PNPOx_N"/>
    <property type="match status" value="1"/>
</dbReference>
<dbReference type="PANTHER" id="PTHR35176:SF1">
    <property type="entry name" value="F420H(2)-DEPENDENT BILIVERDIN REDUCTASE"/>
    <property type="match status" value="1"/>
</dbReference>
<dbReference type="InterPro" id="IPR019920">
    <property type="entry name" value="F420-binding_dom_put"/>
</dbReference>
<evidence type="ECO:0000313" key="3">
    <source>
        <dbReference type="EMBL" id="MFD1544806.1"/>
    </source>
</evidence>
<comment type="caution">
    <text evidence="3">The sequence shown here is derived from an EMBL/GenBank/DDBJ whole genome shotgun (WGS) entry which is preliminary data.</text>
</comment>